<dbReference type="GO" id="GO:0048038">
    <property type="term" value="F:quinone binding"/>
    <property type="evidence" value="ECO:0007669"/>
    <property type="project" value="UniProtKB-KW"/>
</dbReference>
<evidence type="ECO:0000256" key="2">
    <source>
        <dbReference type="ARBA" id="ARBA00006214"/>
    </source>
</evidence>
<evidence type="ECO:0000256" key="7">
    <source>
        <dbReference type="ARBA" id="ARBA00023136"/>
    </source>
</evidence>
<keyword evidence="7 10" id="KW-0472">Membrane</keyword>
<comment type="caution">
    <text evidence="12">The sequence shown here is derived from an EMBL/GenBank/DDBJ whole genome shotgun (WGS) entry which is preliminary data.</text>
</comment>
<dbReference type="GO" id="GO:0016020">
    <property type="term" value="C:membrane"/>
    <property type="evidence" value="ECO:0007669"/>
    <property type="project" value="UniProtKB-SubCell"/>
</dbReference>
<feature type="domain" description="Vitamin K epoxide reductase" evidence="11">
    <location>
        <begin position="24"/>
        <end position="153"/>
    </location>
</feature>
<reference evidence="12 13" key="1">
    <citation type="submission" date="2020-08" db="EMBL/GenBank/DDBJ databases">
        <title>Genomic Encyclopedia of Type Strains, Phase IV (KMG-IV): sequencing the most valuable type-strain genomes for metagenomic binning, comparative biology and taxonomic classification.</title>
        <authorList>
            <person name="Goeker M."/>
        </authorList>
    </citation>
    <scope>NUCLEOTIDE SEQUENCE [LARGE SCALE GENOMIC DNA]</scope>
    <source>
        <strain evidence="12 13">DSM 25622</strain>
    </source>
</reference>
<keyword evidence="3 10" id="KW-0812">Transmembrane</keyword>
<name>A0A840Y2K4_9PROT</name>
<evidence type="ECO:0000256" key="8">
    <source>
        <dbReference type="ARBA" id="ARBA00023157"/>
    </source>
</evidence>
<evidence type="ECO:0000256" key="6">
    <source>
        <dbReference type="ARBA" id="ARBA00023002"/>
    </source>
</evidence>
<keyword evidence="5 10" id="KW-1133">Transmembrane helix</keyword>
<dbReference type="InterPro" id="IPR012932">
    <property type="entry name" value="VKOR"/>
</dbReference>
<dbReference type="AlphaFoldDB" id="A0A840Y2K4"/>
<sequence length="167" mass="18122">MPTPSELSRDLRRRTDPDLRRRRWLVGLSLLGVAIGQVVTLYQTGIIRRLPDPPLGPFDSERVNASDYAYKRLQVPDAVLMIATYAATAALAAAGGRNRAEEQPVLPVALAAKTLFDVGTNLKLAQEEWADNKALCAYCQTASLVSIASLALALPEAARALRNLLGR</sequence>
<organism evidence="12 13">
    <name type="scientific">Muricoccus pecuniae</name>
    <dbReference type="NCBI Taxonomy" id="693023"/>
    <lineage>
        <taxon>Bacteria</taxon>
        <taxon>Pseudomonadati</taxon>
        <taxon>Pseudomonadota</taxon>
        <taxon>Alphaproteobacteria</taxon>
        <taxon>Acetobacterales</taxon>
        <taxon>Roseomonadaceae</taxon>
        <taxon>Muricoccus</taxon>
    </lineage>
</organism>
<dbReference type="GO" id="GO:0016491">
    <property type="term" value="F:oxidoreductase activity"/>
    <property type="evidence" value="ECO:0007669"/>
    <property type="project" value="UniProtKB-KW"/>
</dbReference>
<evidence type="ECO:0000313" key="12">
    <source>
        <dbReference type="EMBL" id="MBB5695328.1"/>
    </source>
</evidence>
<accession>A0A840Y2K4</accession>
<keyword evidence="8" id="KW-1015">Disulfide bond</keyword>
<feature type="transmembrane region" description="Helical" evidence="10">
    <location>
        <begin position="24"/>
        <end position="42"/>
    </location>
</feature>
<dbReference type="EMBL" id="JACIJD010000017">
    <property type="protein sequence ID" value="MBB5695328.1"/>
    <property type="molecule type" value="Genomic_DNA"/>
</dbReference>
<dbReference type="Gene3D" id="1.20.1440.130">
    <property type="entry name" value="VKOR domain"/>
    <property type="match status" value="1"/>
</dbReference>
<gene>
    <name evidence="12" type="ORF">FHS87_003385</name>
</gene>
<keyword evidence="13" id="KW-1185">Reference proteome</keyword>
<comment type="similarity">
    <text evidence="2">Belongs to the VKOR family.</text>
</comment>
<evidence type="ECO:0000256" key="4">
    <source>
        <dbReference type="ARBA" id="ARBA00022719"/>
    </source>
</evidence>
<protein>
    <submittedName>
        <fullName evidence="12">Putative membrane protein</fullName>
    </submittedName>
</protein>
<proteinExistence type="inferred from homology"/>
<evidence type="ECO:0000259" key="11">
    <source>
        <dbReference type="Pfam" id="PF07884"/>
    </source>
</evidence>
<evidence type="ECO:0000313" key="13">
    <source>
        <dbReference type="Proteomes" id="UP000580654"/>
    </source>
</evidence>
<dbReference type="InterPro" id="IPR038354">
    <property type="entry name" value="VKOR_sf"/>
</dbReference>
<dbReference type="Proteomes" id="UP000580654">
    <property type="component" value="Unassembled WGS sequence"/>
</dbReference>
<keyword evidence="4" id="KW-0874">Quinone</keyword>
<keyword evidence="9" id="KW-0676">Redox-active center</keyword>
<evidence type="ECO:0000256" key="5">
    <source>
        <dbReference type="ARBA" id="ARBA00022989"/>
    </source>
</evidence>
<dbReference type="RefSeq" id="WP_184520535.1">
    <property type="nucleotide sequence ID" value="NZ_JACIJD010000017.1"/>
</dbReference>
<evidence type="ECO:0000256" key="10">
    <source>
        <dbReference type="SAM" id="Phobius"/>
    </source>
</evidence>
<evidence type="ECO:0000256" key="3">
    <source>
        <dbReference type="ARBA" id="ARBA00022692"/>
    </source>
</evidence>
<evidence type="ECO:0000256" key="1">
    <source>
        <dbReference type="ARBA" id="ARBA00004141"/>
    </source>
</evidence>
<dbReference type="Pfam" id="PF07884">
    <property type="entry name" value="VKOR"/>
    <property type="match status" value="1"/>
</dbReference>
<comment type="subcellular location">
    <subcellularLocation>
        <location evidence="1">Membrane</location>
        <topology evidence="1">Multi-pass membrane protein</topology>
    </subcellularLocation>
</comment>
<evidence type="ECO:0000256" key="9">
    <source>
        <dbReference type="ARBA" id="ARBA00023284"/>
    </source>
</evidence>
<keyword evidence="6" id="KW-0560">Oxidoreductase</keyword>